<keyword evidence="9" id="KW-1185">Reference proteome</keyword>
<dbReference type="SMART" id="SM00847">
    <property type="entry name" value="HA2"/>
    <property type="match status" value="1"/>
</dbReference>
<dbReference type="Gene3D" id="3.40.50.300">
    <property type="entry name" value="P-loop containing nucleotide triphosphate hydrolases"/>
    <property type="match status" value="2"/>
</dbReference>
<keyword evidence="4" id="KW-0067">ATP-binding</keyword>
<dbReference type="PANTHER" id="PTHR18934:SF113">
    <property type="entry name" value="ATP-DEPENDENT RNA HELICASE TDRD9"/>
    <property type="match status" value="1"/>
</dbReference>
<proteinExistence type="predicted"/>
<dbReference type="GO" id="GO:0003723">
    <property type="term" value="F:RNA binding"/>
    <property type="evidence" value="ECO:0007669"/>
    <property type="project" value="TreeGrafter"/>
</dbReference>
<keyword evidence="2" id="KW-0963">Cytoplasm</keyword>
<reference evidence="8 9" key="1">
    <citation type="submission" date="2016-11" db="EMBL/GenBank/DDBJ databases">
        <title>The macronuclear genome of Stentor coeruleus: a giant cell with tiny introns.</title>
        <authorList>
            <person name="Slabodnick M."/>
            <person name="Ruby J.G."/>
            <person name="Reiff S.B."/>
            <person name="Swart E.C."/>
            <person name="Gosai S."/>
            <person name="Prabakaran S."/>
            <person name="Witkowska E."/>
            <person name="Larue G.E."/>
            <person name="Fisher S."/>
            <person name="Freeman R.M."/>
            <person name="Gunawardena J."/>
            <person name="Chu W."/>
            <person name="Stover N.A."/>
            <person name="Gregory B.D."/>
            <person name="Nowacki M."/>
            <person name="Derisi J."/>
            <person name="Roy S.W."/>
            <person name="Marshall W.F."/>
            <person name="Sood P."/>
        </authorList>
    </citation>
    <scope>NUCLEOTIDE SEQUENCE [LARGE SCALE GENOMIC DNA]</scope>
    <source>
        <strain evidence="8">WM001</strain>
    </source>
</reference>
<dbReference type="CDD" id="cd17917">
    <property type="entry name" value="DEXHc_RHA-like"/>
    <property type="match status" value="1"/>
</dbReference>
<evidence type="ECO:0000256" key="5">
    <source>
        <dbReference type="SAM" id="MobiDB-lite"/>
    </source>
</evidence>
<evidence type="ECO:0000259" key="6">
    <source>
        <dbReference type="PROSITE" id="PS51192"/>
    </source>
</evidence>
<comment type="subcellular location">
    <subcellularLocation>
        <location evidence="1">Cytoplasm</location>
    </subcellularLocation>
</comment>
<protein>
    <recommendedName>
        <fullName evidence="10">RNA helicase</fullName>
    </recommendedName>
</protein>
<dbReference type="CDD" id="cd18791">
    <property type="entry name" value="SF2_C_RHA"/>
    <property type="match status" value="1"/>
</dbReference>
<dbReference type="InterPro" id="IPR001650">
    <property type="entry name" value="Helicase_C-like"/>
</dbReference>
<dbReference type="PROSITE" id="PS51194">
    <property type="entry name" value="HELICASE_CTER"/>
    <property type="match status" value="1"/>
</dbReference>
<evidence type="ECO:0000313" key="8">
    <source>
        <dbReference type="EMBL" id="OMJ66574.1"/>
    </source>
</evidence>
<dbReference type="OrthoDB" id="66977at2759"/>
<keyword evidence="3" id="KW-0547">Nucleotide-binding</keyword>
<name>A0A1R2APY0_9CILI</name>
<dbReference type="SUPFAM" id="SSF52540">
    <property type="entry name" value="P-loop containing nucleoside triphosphate hydrolases"/>
    <property type="match status" value="1"/>
</dbReference>
<gene>
    <name evidence="8" type="ORF">SteCoe_36528</name>
</gene>
<accession>A0A1R2APY0</accession>
<feature type="compositionally biased region" description="Low complexity" evidence="5">
    <location>
        <begin position="1065"/>
        <end position="1074"/>
    </location>
</feature>
<dbReference type="GO" id="GO:0005524">
    <property type="term" value="F:ATP binding"/>
    <property type="evidence" value="ECO:0007669"/>
    <property type="project" value="UniProtKB-KW"/>
</dbReference>
<dbReference type="GO" id="GO:0005737">
    <property type="term" value="C:cytoplasm"/>
    <property type="evidence" value="ECO:0007669"/>
    <property type="project" value="UniProtKB-SubCell"/>
</dbReference>
<feature type="domain" description="Helicase ATP-binding" evidence="6">
    <location>
        <begin position="47"/>
        <end position="206"/>
    </location>
</feature>
<dbReference type="Proteomes" id="UP000187209">
    <property type="component" value="Unassembled WGS sequence"/>
</dbReference>
<dbReference type="EMBL" id="MPUH01001683">
    <property type="protein sequence ID" value="OMJ66574.1"/>
    <property type="molecule type" value="Genomic_DNA"/>
</dbReference>
<dbReference type="InterPro" id="IPR007502">
    <property type="entry name" value="Helicase-assoc_dom"/>
</dbReference>
<evidence type="ECO:0000259" key="7">
    <source>
        <dbReference type="PROSITE" id="PS51194"/>
    </source>
</evidence>
<dbReference type="SMART" id="SM00487">
    <property type="entry name" value="DEXDc"/>
    <property type="match status" value="1"/>
</dbReference>
<dbReference type="PANTHER" id="PTHR18934">
    <property type="entry name" value="ATP-DEPENDENT RNA HELICASE"/>
    <property type="match status" value="1"/>
</dbReference>
<dbReference type="PROSITE" id="PS51192">
    <property type="entry name" value="HELICASE_ATP_BIND_1"/>
    <property type="match status" value="1"/>
</dbReference>
<evidence type="ECO:0000256" key="3">
    <source>
        <dbReference type="ARBA" id="ARBA00022741"/>
    </source>
</evidence>
<evidence type="ECO:0000313" key="9">
    <source>
        <dbReference type="Proteomes" id="UP000187209"/>
    </source>
</evidence>
<feature type="region of interest" description="Disordered" evidence="5">
    <location>
        <begin position="1050"/>
        <end position="1078"/>
    </location>
</feature>
<dbReference type="Gene3D" id="1.20.120.1080">
    <property type="match status" value="1"/>
</dbReference>
<feature type="domain" description="Helicase C-terminal" evidence="7">
    <location>
        <begin position="304"/>
        <end position="476"/>
    </location>
</feature>
<comment type="caution">
    <text evidence="8">The sequence shown here is derived from an EMBL/GenBank/DDBJ whole genome shotgun (WGS) entry which is preliminary data.</text>
</comment>
<evidence type="ECO:0000256" key="1">
    <source>
        <dbReference type="ARBA" id="ARBA00004496"/>
    </source>
</evidence>
<dbReference type="GO" id="GO:0004386">
    <property type="term" value="F:helicase activity"/>
    <property type="evidence" value="ECO:0007669"/>
    <property type="project" value="TreeGrafter"/>
</dbReference>
<dbReference type="Pfam" id="PF00271">
    <property type="entry name" value="Helicase_C"/>
    <property type="match status" value="1"/>
</dbReference>
<evidence type="ECO:0000256" key="4">
    <source>
        <dbReference type="ARBA" id="ARBA00022840"/>
    </source>
</evidence>
<dbReference type="InterPro" id="IPR014001">
    <property type="entry name" value="Helicase_ATP-bd"/>
</dbReference>
<sequence length="1310" mass="151614">MNRPPIPTWRKAKAPMKKRKLNDSAYKANPDFCNENLPIHSRRLDIMATLATAQVLIVQGDTGCGKTTQLPQFIYRDYPDSRIAVTQPRRLAAVGVARRVAREIGTSLGTEVGYHIRGEKNYRDSSRIIFMTTGMFIQELVGCNKLPYTHIIIDEVHERAIETEFLLVVLKHMIYNTNFKLILMSATINASLFANYYSDSEIERIATLPREINVVKECIQSFDAPEKSILHVSYEGDRDDAAPIRLAGPRNFAVKEIYLEEMLEILSEDLVFTEIEMEEIQNYYKTELVSIDSHFYRIAAHLIRFQHLMRIYEEEKPQTFLIFLPGIHEITKMGKVIAEDVMRDQIDDLEICMLHSSIPEESHGNIFKDPEGKRRIIISTNIAESSITLPDVRYIIDFGLTKELVFNSSTKCERLQMQWACKAVMQQRAGRAGRVAEGVCFRLMPEDYYKSLRDHSIPEIQRCPLDKLVLKVKQLNLGTPALILSRAIQPPNLNEIIATEEYLREMGALTDDNKLTWLGRVYADMPCDVKISRLCLFGYIFNCLHECLLMGALMSQEKPIFLSFAHMDFKHSQYESYRYAKKLMWDNLRDSDPITALSAYKAWYAAHGKNYVRNMKKSSFSHTSRQEVSMAERNWCKGSAVDYNVLREVCATFQELKRRLKYMGLAKQHLTNRLNDSPDNILTLKLCIAAAYNEKYLTSYYGFEDEVMRRKKEHMLKERQGCKVIIPGIPKDVTCQDIKEILKPTRAKNIQVDMERENAIITFDPSESKRPLQMCLWLGTFPQRYKCGEFIVAKKYLLDKNNNRIEALPIENLSQVKQRVAYSQPREGMKIEVEHSRLADKFVHIEAFCLQKPEYIYRLSFKDFLTGSMISLDESSVCKVALEQNAAFERCHMVVCCELVEKRNRTVASNITLMPCLPMLPHLLTMVFTKDIKLFETDKKYGGFRAGPCEIWFNFTFSGKDIEEINDIRKDISEALFDEKGILNPAPLKVREKLFKLIHKKRLPLIEKKFKKLITHNEEELNEENQCKSSLNTQESVLMQEDLSIHNSIQEEKSNSITENDSKTNSQQSNNRNANNKKEIYLKPLERLDSVIEDARAWTEEGQKKIELEMLQLRASKEEMVLKIKNQARMSKILRPEIICSTCKNTICAYFNASPIELTPVSGKFKLNCVFGSVRSERELPENITINQFVESICDQILDIEEWALCMEGHLIGWKTGESYFINHQSPLELLMTDGSMIPWGSCLWRDGYEKFAEMCRIDEKNSKYKTRNDLKLKCTICNEEFVNSGDFFNHVIVSKEHTENVTRFLRDGY</sequence>
<dbReference type="Pfam" id="PF00270">
    <property type="entry name" value="DEAD"/>
    <property type="match status" value="1"/>
</dbReference>
<dbReference type="SMART" id="SM00490">
    <property type="entry name" value="HELICc"/>
    <property type="match status" value="1"/>
</dbReference>
<organism evidence="8 9">
    <name type="scientific">Stentor coeruleus</name>
    <dbReference type="NCBI Taxonomy" id="5963"/>
    <lineage>
        <taxon>Eukaryota</taxon>
        <taxon>Sar</taxon>
        <taxon>Alveolata</taxon>
        <taxon>Ciliophora</taxon>
        <taxon>Postciliodesmatophora</taxon>
        <taxon>Heterotrichea</taxon>
        <taxon>Heterotrichida</taxon>
        <taxon>Stentoridae</taxon>
        <taxon>Stentor</taxon>
    </lineage>
</organism>
<dbReference type="InterPro" id="IPR011545">
    <property type="entry name" value="DEAD/DEAH_box_helicase_dom"/>
</dbReference>
<evidence type="ECO:0000256" key="2">
    <source>
        <dbReference type="ARBA" id="ARBA00022490"/>
    </source>
</evidence>
<dbReference type="InterPro" id="IPR027417">
    <property type="entry name" value="P-loop_NTPase"/>
</dbReference>
<evidence type="ECO:0008006" key="10">
    <source>
        <dbReference type="Google" id="ProtNLM"/>
    </source>
</evidence>